<protein>
    <submittedName>
        <fullName evidence="2">Uncharacterized protein</fullName>
    </submittedName>
</protein>
<name>A0ABQ5GEU5_9ASTR</name>
<reference evidence="2" key="1">
    <citation type="journal article" date="2022" name="Int. J. Mol. Sci.">
        <title>Draft Genome of Tanacetum Coccineum: Genomic Comparison of Closely Related Tanacetum-Family Plants.</title>
        <authorList>
            <person name="Yamashiro T."/>
            <person name="Shiraishi A."/>
            <person name="Nakayama K."/>
            <person name="Satake H."/>
        </authorList>
    </citation>
    <scope>NUCLEOTIDE SEQUENCE</scope>
</reference>
<organism evidence="2 3">
    <name type="scientific">Tanacetum coccineum</name>
    <dbReference type="NCBI Taxonomy" id="301880"/>
    <lineage>
        <taxon>Eukaryota</taxon>
        <taxon>Viridiplantae</taxon>
        <taxon>Streptophyta</taxon>
        <taxon>Embryophyta</taxon>
        <taxon>Tracheophyta</taxon>
        <taxon>Spermatophyta</taxon>
        <taxon>Magnoliopsida</taxon>
        <taxon>eudicotyledons</taxon>
        <taxon>Gunneridae</taxon>
        <taxon>Pentapetalae</taxon>
        <taxon>asterids</taxon>
        <taxon>campanulids</taxon>
        <taxon>Asterales</taxon>
        <taxon>Asteraceae</taxon>
        <taxon>Asteroideae</taxon>
        <taxon>Anthemideae</taxon>
        <taxon>Anthemidinae</taxon>
        <taxon>Tanacetum</taxon>
    </lineage>
</organism>
<evidence type="ECO:0000256" key="1">
    <source>
        <dbReference type="SAM" id="MobiDB-lite"/>
    </source>
</evidence>
<keyword evidence="3" id="KW-1185">Reference proteome</keyword>
<sequence length="90" mass="10370">MWDDVWYGDSILRIVQSEVGSSQGDGSRRHGEISRGVNGITDEGAALERGRVSWQFGEWYRWHKHTMRGVAARVMRWTMEVDMDSDVRVA</sequence>
<evidence type="ECO:0000313" key="3">
    <source>
        <dbReference type="Proteomes" id="UP001151760"/>
    </source>
</evidence>
<dbReference type="EMBL" id="BQNB010018367">
    <property type="protein sequence ID" value="GJT73624.1"/>
    <property type="molecule type" value="Genomic_DNA"/>
</dbReference>
<gene>
    <name evidence="2" type="ORF">Tco_1032910</name>
</gene>
<evidence type="ECO:0000313" key="2">
    <source>
        <dbReference type="EMBL" id="GJT73624.1"/>
    </source>
</evidence>
<feature type="region of interest" description="Disordered" evidence="1">
    <location>
        <begin position="18"/>
        <end position="37"/>
    </location>
</feature>
<dbReference type="Proteomes" id="UP001151760">
    <property type="component" value="Unassembled WGS sequence"/>
</dbReference>
<reference evidence="2" key="2">
    <citation type="submission" date="2022-01" db="EMBL/GenBank/DDBJ databases">
        <authorList>
            <person name="Yamashiro T."/>
            <person name="Shiraishi A."/>
            <person name="Satake H."/>
            <person name="Nakayama K."/>
        </authorList>
    </citation>
    <scope>NUCLEOTIDE SEQUENCE</scope>
</reference>
<proteinExistence type="predicted"/>
<accession>A0ABQ5GEU5</accession>
<comment type="caution">
    <text evidence="2">The sequence shown here is derived from an EMBL/GenBank/DDBJ whole genome shotgun (WGS) entry which is preliminary data.</text>
</comment>